<feature type="binding site" description="covalent" evidence="4">
    <location>
        <position position="321"/>
    </location>
    <ligand>
        <name>heme c</name>
        <dbReference type="ChEBI" id="CHEBI:61717"/>
        <label>3</label>
    </ligand>
</feature>
<comment type="caution">
    <text evidence="8">The sequence shown here is derived from an EMBL/GenBank/DDBJ whole genome shotgun (WGS) entry which is preliminary data.</text>
</comment>
<dbReference type="InterPro" id="IPR009056">
    <property type="entry name" value="Cyt_c-like_dom"/>
</dbReference>
<organism evidence="8 9">
    <name type="scientific">Advenella kashmirensis</name>
    <dbReference type="NCBI Taxonomy" id="310575"/>
    <lineage>
        <taxon>Bacteria</taxon>
        <taxon>Pseudomonadati</taxon>
        <taxon>Pseudomonadota</taxon>
        <taxon>Betaproteobacteria</taxon>
        <taxon>Burkholderiales</taxon>
        <taxon>Alcaligenaceae</taxon>
    </lineage>
</organism>
<evidence type="ECO:0000256" key="4">
    <source>
        <dbReference type="PIRSR" id="PIRSR000018-50"/>
    </source>
</evidence>
<dbReference type="InterPro" id="IPR051459">
    <property type="entry name" value="Cytochrome_c-type_DH"/>
</dbReference>
<feature type="binding site" description="covalent" evidence="4">
    <location>
        <position position="61"/>
    </location>
    <ligand>
        <name>heme c</name>
        <dbReference type="ChEBI" id="CHEBI:61717"/>
        <label>1</label>
    </ligand>
</feature>
<gene>
    <name evidence="8" type="ORF">DD666_11075</name>
</gene>
<reference evidence="8 9" key="1">
    <citation type="journal article" date="2018" name="Nat. Biotechnol.">
        <title>A standardized bacterial taxonomy based on genome phylogeny substantially revises the tree of life.</title>
        <authorList>
            <person name="Parks D.H."/>
            <person name="Chuvochina M."/>
            <person name="Waite D.W."/>
            <person name="Rinke C."/>
            <person name="Skarshewski A."/>
            <person name="Chaumeil P.A."/>
            <person name="Hugenholtz P."/>
        </authorList>
    </citation>
    <scope>NUCLEOTIDE SEQUENCE [LARGE SCALE GENOMIC DNA]</scope>
    <source>
        <strain evidence="8">UBA10707</strain>
    </source>
</reference>
<feature type="binding site" description="covalent" evidence="4">
    <location>
        <position position="324"/>
    </location>
    <ligand>
        <name>heme c</name>
        <dbReference type="ChEBI" id="CHEBI:61717"/>
        <label>3</label>
    </ligand>
</feature>
<dbReference type="PIRSF" id="PIRSF000018">
    <property type="entry name" value="Mb_ADH_cyt_c"/>
    <property type="match status" value="1"/>
</dbReference>
<dbReference type="Pfam" id="PF00034">
    <property type="entry name" value="Cytochrom_C"/>
    <property type="match status" value="2"/>
</dbReference>
<dbReference type="GO" id="GO:0020037">
    <property type="term" value="F:heme binding"/>
    <property type="evidence" value="ECO:0007669"/>
    <property type="project" value="InterPro"/>
</dbReference>
<comment type="cofactor">
    <cofactor evidence="4">
        <name>heme c</name>
        <dbReference type="ChEBI" id="CHEBI:61717"/>
    </cofactor>
    <text evidence="4">Binds 3 heme c groups covalently per subunit.</text>
</comment>
<evidence type="ECO:0000313" key="9">
    <source>
        <dbReference type="Proteomes" id="UP000264036"/>
    </source>
</evidence>
<feature type="transmembrane region" description="Helical" evidence="6">
    <location>
        <begin position="7"/>
        <end position="26"/>
    </location>
</feature>
<feature type="domain" description="Cytochrome c" evidence="7">
    <location>
        <begin position="44"/>
        <end position="147"/>
    </location>
</feature>
<dbReference type="InterPro" id="IPR014353">
    <property type="entry name" value="Membr-bd_ADH_cyt_c"/>
</dbReference>
<dbReference type="PROSITE" id="PS51007">
    <property type="entry name" value="CYTC"/>
    <property type="match status" value="3"/>
</dbReference>
<dbReference type="Gene3D" id="1.10.760.10">
    <property type="entry name" value="Cytochrome c-like domain"/>
    <property type="match status" value="2"/>
</dbReference>
<feature type="binding site" description="covalent" evidence="4">
    <location>
        <position position="205"/>
    </location>
    <ligand>
        <name>heme c</name>
        <dbReference type="ChEBI" id="CHEBI:61717"/>
        <label>2</label>
    </ligand>
</feature>
<dbReference type="GO" id="GO:0016614">
    <property type="term" value="F:oxidoreductase activity, acting on CH-OH group of donors"/>
    <property type="evidence" value="ECO:0007669"/>
    <property type="project" value="InterPro"/>
</dbReference>
<feature type="binding site" description="axial binding residue" evidence="5">
    <location>
        <position position="209"/>
    </location>
    <ligand>
        <name>heme c</name>
        <dbReference type="ChEBI" id="CHEBI:61717"/>
        <label>2</label>
    </ligand>
    <ligandPart>
        <name>Fe</name>
        <dbReference type="ChEBI" id="CHEBI:18248"/>
    </ligandPart>
</feature>
<accession>A0A356LG98</accession>
<keyword evidence="6" id="KW-0472">Membrane</keyword>
<feature type="domain" description="Cytochrome c" evidence="7">
    <location>
        <begin position="182"/>
        <end position="297"/>
    </location>
</feature>
<evidence type="ECO:0000256" key="6">
    <source>
        <dbReference type="SAM" id="Phobius"/>
    </source>
</evidence>
<evidence type="ECO:0000256" key="3">
    <source>
        <dbReference type="ARBA" id="ARBA00023004"/>
    </source>
</evidence>
<keyword evidence="2 5" id="KW-0479">Metal-binding</keyword>
<dbReference type="SUPFAM" id="SSF46626">
    <property type="entry name" value="Cytochrome c"/>
    <property type="match status" value="3"/>
</dbReference>
<feature type="binding site" description="covalent" evidence="4">
    <location>
        <position position="208"/>
    </location>
    <ligand>
        <name>heme c</name>
        <dbReference type="ChEBI" id="CHEBI:61717"/>
        <label>2</label>
    </ligand>
</feature>
<feature type="binding site" description="covalent" evidence="4">
    <location>
        <position position="58"/>
    </location>
    <ligand>
        <name>heme c</name>
        <dbReference type="ChEBI" id="CHEBI:61717"/>
        <label>1</label>
    </ligand>
</feature>
<protein>
    <submittedName>
        <fullName evidence="8">Cytochrome C oxidase Cbb3</fullName>
    </submittedName>
</protein>
<dbReference type="PANTHER" id="PTHR35008:SF4">
    <property type="entry name" value="BLL4482 PROTEIN"/>
    <property type="match status" value="1"/>
</dbReference>
<keyword evidence="6" id="KW-1133">Transmembrane helix</keyword>
<dbReference type="GO" id="GO:0009055">
    <property type="term" value="F:electron transfer activity"/>
    <property type="evidence" value="ECO:0007669"/>
    <property type="project" value="InterPro"/>
</dbReference>
<feature type="binding site" description="axial binding residue" evidence="5">
    <location>
        <position position="62"/>
    </location>
    <ligand>
        <name>heme c</name>
        <dbReference type="ChEBI" id="CHEBI:61717"/>
        <label>1</label>
    </ligand>
    <ligandPart>
        <name>Fe</name>
        <dbReference type="ChEBI" id="CHEBI:18248"/>
    </ligandPart>
</feature>
<name>A0A356LG98_9BURK</name>
<evidence type="ECO:0000313" key="8">
    <source>
        <dbReference type="EMBL" id="HBP29944.1"/>
    </source>
</evidence>
<dbReference type="PANTHER" id="PTHR35008">
    <property type="entry name" value="BLL4482 PROTEIN-RELATED"/>
    <property type="match status" value="1"/>
</dbReference>
<feature type="domain" description="Cytochrome c" evidence="7">
    <location>
        <begin position="308"/>
        <end position="398"/>
    </location>
</feature>
<dbReference type="AlphaFoldDB" id="A0A356LG98"/>
<evidence type="ECO:0000259" key="7">
    <source>
        <dbReference type="PROSITE" id="PS51007"/>
    </source>
</evidence>
<sequence length="416" mass="45439">MAKRRYLPALFLIAVVLLIIVAILWWRENRSNDNPVQKVSATDEQIERGRYAARAADCAACHTVEGGGLFAGGFPMETPFGTVHGSNITPSADYGIGRWTREDFYRAVREGITPGGRHLYPAMPYNSYYMMSDQDLDDIYAYLMTRPAIEVPTPQNDLPFPFNQRFLMIGWNLLFQNKDPLPAVSSGDSELWVRGRYLTDVMGHCAECHTPRGMFGQMDLAQSLKGGTLGRFKAADITPTALAERGWTPDDLGQFLATGTAPQGSAFSEMHMVVALSTQYLTKDDMKAMTTYLMGDKPPPPKVAQLTPGGDQGRVQYLNLCAGCHGISGEGKPNVAPAMAGNATIRQADGTNLIASILDGLPEQAFPGNGHMQSMPGFARKLNDQQMAELVNYTRTTWGGLPGDIKAAQIGALREH</sequence>
<dbReference type="GO" id="GO:0016020">
    <property type="term" value="C:membrane"/>
    <property type="evidence" value="ECO:0007669"/>
    <property type="project" value="InterPro"/>
</dbReference>
<dbReference type="InterPro" id="IPR036909">
    <property type="entry name" value="Cyt_c-like_dom_sf"/>
</dbReference>
<dbReference type="GO" id="GO:0005506">
    <property type="term" value="F:iron ion binding"/>
    <property type="evidence" value="ECO:0007669"/>
    <property type="project" value="InterPro"/>
</dbReference>
<dbReference type="EMBL" id="DOEK01000028">
    <property type="protein sequence ID" value="HBP29944.1"/>
    <property type="molecule type" value="Genomic_DNA"/>
</dbReference>
<proteinExistence type="predicted"/>
<evidence type="ECO:0000256" key="2">
    <source>
        <dbReference type="ARBA" id="ARBA00022723"/>
    </source>
</evidence>
<evidence type="ECO:0000256" key="1">
    <source>
        <dbReference type="ARBA" id="ARBA00022617"/>
    </source>
</evidence>
<dbReference type="Proteomes" id="UP000264036">
    <property type="component" value="Unassembled WGS sequence"/>
</dbReference>
<keyword evidence="1 4" id="KW-0349">Heme</keyword>
<evidence type="ECO:0000256" key="5">
    <source>
        <dbReference type="PIRSR" id="PIRSR000018-51"/>
    </source>
</evidence>
<keyword evidence="6" id="KW-0812">Transmembrane</keyword>
<keyword evidence="3 5" id="KW-0408">Iron</keyword>
<feature type="binding site" description="axial binding residue" evidence="5">
    <location>
        <position position="325"/>
    </location>
    <ligand>
        <name>heme c</name>
        <dbReference type="ChEBI" id="CHEBI:61717"/>
        <label>3</label>
    </ligand>
    <ligandPart>
        <name>Fe</name>
        <dbReference type="ChEBI" id="CHEBI:18248"/>
    </ligandPart>
</feature>